<dbReference type="Pfam" id="PF13289">
    <property type="entry name" value="SIR2_2"/>
    <property type="match status" value="1"/>
</dbReference>
<comment type="caution">
    <text evidence="2">Lacks conserved residue(s) required for the propagation of feature annotation.</text>
</comment>
<feature type="domain" description="Deacetylase sirtuin-type" evidence="3">
    <location>
        <begin position="1"/>
        <end position="196"/>
    </location>
</feature>
<accession>A0ABW8QQ74</accession>
<evidence type="ECO:0000256" key="1">
    <source>
        <dbReference type="ARBA" id="ARBA00023027"/>
    </source>
</evidence>
<organism evidence="4 5">
    <name type="scientific">Serratia sarumanii</name>
    <dbReference type="NCBI Taxonomy" id="3020826"/>
    <lineage>
        <taxon>Bacteria</taxon>
        <taxon>Pseudomonadati</taxon>
        <taxon>Pseudomonadota</taxon>
        <taxon>Gammaproteobacteria</taxon>
        <taxon>Enterobacterales</taxon>
        <taxon>Yersiniaceae</taxon>
        <taxon>Serratia</taxon>
    </lineage>
</organism>
<evidence type="ECO:0000313" key="4">
    <source>
        <dbReference type="EMBL" id="MFK8977579.1"/>
    </source>
</evidence>
<dbReference type="EMBL" id="JBJHGH010000005">
    <property type="protein sequence ID" value="MFK8977579.1"/>
    <property type="molecule type" value="Genomic_DNA"/>
</dbReference>
<evidence type="ECO:0000259" key="3">
    <source>
        <dbReference type="PROSITE" id="PS50305"/>
    </source>
</evidence>
<reference evidence="4 5" key="1">
    <citation type="submission" date="2024-11" db="EMBL/GenBank/DDBJ databases">
        <title>Draft genomes of five putative biosurfactant-producing Serratia sp. isolates from Laguna de Bay, Philippines.</title>
        <authorList>
            <person name="Lantican N."/>
            <person name="Barredo G.A."/>
            <person name="Rosana A."/>
            <person name="Siababa A.C."/>
            <person name="Montecillo A."/>
        </authorList>
    </citation>
    <scope>NUCLEOTIDE SEQUENCE [LARGE SCALE GENOMIC DNA]</scope>
    <source>
        <strain evidence="4 5">WS11a</strain>
    </source>
</reference>
<evidence type="ECO:0000256" key="2">
    <source>
        <dbReference type="PROSITE-ProRule" id="PRU00236"/>
    </source>
</evidence>
<keyword evidence="1" id="KW-0520">NAD</keyword>
<dbReference type="InterPro" id="IPR029035">
    <property type="entry name" value="DHS-like_NAD/FAD-binding_dom"/>
</dbReference>
<name>A0ABW8QQ74_9GAMM</name>
<comment type="caution">
    <text evidence="4">The sequence shown here is derived from an EMBL/GenBank/DDBJ whole genome shotgun (WGS) entry which is preliminary data.</text>
</comment>
<dbReference type="RefSeq" id="WP_230200802.1">
    <property type="nucleotide sequence ID" value="NZ_CP124750.1"/>
</dbReference>
<sequence length="196" mass="22692">MPERDIELFIRDYVNDIKAGSAALFAGAGLSIPAGFVSWKELIGDIAYELGLDIEKESDLISLAQYHLNEKGNRHKINQKIITEFAEQAEETENHRIIARLPIASLWTTNYDDLIEKTYARYNRVCDVKTTPESLTNNIHKRDVVLYKMHGDYRTPNQAIITREQYETYSRTHLPFYQHADGGVDRQNLPVYRFQL</sequence>
<dbReference type="PROSITE" id="PS50305">
    <property type="entry name" value="SIRTUIN"/>
    <property type="match status" value="1"/>
</dbReference>
<dbReference type="Proteomes" id="UP001622968">
    <property type="component" value="Unassembled WGS sequence"/>
</dbReference>
<dbReference type="GeneID" id="301147205"/>
<dbReference type="SUPFAM" id="SSF52467">
    <property type="entry name" value="DHS-like NAD/FAD-binding domain"/>
    <property type="match status" value="1"/>
</dbReference>
<dbReference type="InterPro" id="IPR026590">
    <property type="entry name" value="Ssirtuin_cat_dom"/>
</dbReference>
<protein>
    <submittedName>
        <fullName evidence="4">SIR2 family protein</fullName>
    </submittedName>
</protein>
<keyword evidence="5" id="KW-1185">Reference proteome</keyword>
<evidence type="ECO:0000313" key="5">
    <source>
        <dbReference type="Proteomes" id="UP001622968"/>
    </source>
</evidence>
<gene>
    <name evidence="4" type="ORF">ACJBEI_20415</name>
</gene>
<proteinExistence type="predicted"/>